<evidence type="ECO:0000313" key="1">
    <source>
        <dbReference type="EMBL" id="CAG6768872.1"/>
    </source>
</evidence>
<protein>
    <submittedName>
        <fullName evidence="1">Uncharacterized protein</fullName>
    </submittedName>
</protein>
<sequence>MTIVDEEKLQNCISRREIIFSRMQSLFDSTTKDLINNKDNLADFLVRYDRIEIHYVDFDSVQAEIFALCLKLKDTTTQLASLQQTTAFEDLYYRVRACARINNFRTTQEKLAEANKVAPSTSVSVTRESVAATPAFAQVRDSGFYR</sequence>
<dbReference type="EMBL" id="HBUF01577551">
    <property type="protein sequence ID" value="CAG6768872.1"/>
    <property type="molecule type" value="Transcribed_RNA"/>
</dbReference>
<reference evidence="1" key="1">
    <citation type="submission" date="2021-05" db="EMBL/GenBank/DDBJ databases">
        <authorList>
            <person name="Alioto T."/>
            <person name="Alioto T."/>
            <person name="Gomez Garrido J."/>
        </authorList>
    </citation>
    <scope>NUCLEOTIDE SEQUENCE</scope>
</reference>
<organism evidence="1">
    <name type="scientific">Cacopsylla melanoneura</name>
    <dbReference type="NCBI Taxonomy" id="428564"/>
    <lineage>
        <taxon>Eukaryota</taxon>
        <taxon>Metazoa</taxon>
        <taxon>Ecdysozoa</taxon>
        <taxon>Arthropoda</taxon>
        <taxon>Hexapoda</taxon>
        <taxon>Insecta</taxon>
        <taxon>Pterygota</taxon>
        <taxon>Neoptera</taxon>
        <taxon>Paraneoptera</taxon>
        <taxon>Hemiptera</taxon>
        <taxon>Sternorrhyncha</taxon>
        <taxon>Psylloidea</taxon>
        <taxon>Psyllidae</taxon>
        <taxon>Psyllinae</taxon>
        <taxon>Cacopsylla</taxon>
    </lineage>
</organism>
<proteinExistence type="predicted"/>
<name>A0A8D9APH8_9HEMI</name>
<dbReference type="AlphaFoldDB" id="A0A8D9APH8"/>
<accession>A0A8D9APH8</accession>